<dbReference type="RefSeq" id="XP_001588291.1">
    <property type="nucleotide sequence ID" value="XM_001588241.1"/>
</dbReference>
<reference evidence="2" key="1">
    <citation type="journal article" date="2011" name="PLoS Genet.">
        <title>Genomic analysis of the necrotrophic fungal pathogens Sclerotinia sclerotiorum and Botrytis cinerea.</title>
        <authorList>
            <person name="Amselem J."/>
            <person name="Cuomo C.A."/>
            <person name="van Kan J.A."/>
            <person name="Viaud M."/>
            <person name="Benito E.P."/>
            <person name="Couloux A."/>
            <person name="Coutinho P.M."/>
            <person name="de Vries R.P."/>
            <person name="Dyer P.S."/>
            <person name="Fillinger S."/>
            <person name="Fournier E."/>
            <person name="Gout L."/>
            <person name="Hahn M."/>
            <person name="Kohn L."/>
            <person name="Lapalu N."/>
            <person name="Plummer K.M."/>
            <person name="Pradier J.M."/>
            <person name="Quevillon E."/>
            <person name="Sharon A."/>
            <person name="Simon A."/>
            <person name="ten Have A."/>
            <person name="Tudzynski B."/>
            <person name="Tudzynski P."/>
            <person name="Wincker P."/>
            <person name="Andrew M."/>
            <person name="Anthouard V."/>
            <person name="Beever R.E."/>
            <person name="Beffa R."/>
            <person name="Benoit I."/>
            <person name="Bouzid O."/>
            <person name="Brault B."/>
            <person name="Chen Z."/>
            <person name="Choquer M."/>
            <person name="Collemare J."/>
            <person name="Cotton P."/>
            <person name="Danchin E.G."/>
            <person name="Da Silva C."/>
            <person name="Gautier A."/>
            <person name="Giraud C."/>
            <person name="Giraud T."/>
            <person name="Gonzalez C."/>
            <person name="Grossetete S."/>
            <person name="Guldener U."/>
            <person name="Henrissat B."/>
            <person name="Howlett B.J."/>
            <person name="Kodira C."/>
            <person name="Kretschmer M."/>
            <person name="Lappartient A."/>
            <person name="Leroch M."/>
            <person name="Levis C."/>
            <person name="Mauceli E."/>
            <person name="Neuveglise C."/>
            <person name="Oeser B."/>
            <person name="Pearson M."/>
            <person name="Poulain J."/>
            <person name="Poussereau N."/>
            <person name="Quesneville H."/>
            <person name="Rascle C."/>
            <person name="Schumacher J."/>
            <person name="Segurens B."/>
            <person name="Sexton A."/>
            <person name="Silva E."/>
            <person name="Sirven C."/>
            <person name="Soanes D.M."/>
            <person name="Talbot N.J."/>
            <person name="Templeton M."/>
            <person name="Yandava C."/>
            <person name="Yarden O."/>
            <person name="Zeng Q."/>
            <person name="Rollins J.A."/>
            <person name="Lebrun M.H."/>
            <person name="Dickman M."/>
        </authorList>
    </citation>
    <scope>NUCLEOTIDE SEQUENCE [LARGE SCALE GENOMIC DNA]</scope>
    <source>
        <strain evidence="2">ATCC 18683 / 1980 / Ss-1</strain>
    </source>
</reference>
<organism evidence="1 2">
    <name type="scientific">Sclerotinia sclerotiorum (strain ATCC 18683 / 1980 / Ss-1)</name>
    <name type="common">White mold</name>
    <name type="synonym">Whetzelinia sclerotiorum</name>
    <dbReference type="NCBI Taxonomy" id="665079"/>
    <lineage>
        <taxon>Eukaryota</taxon>
        <taxon>Fungi</taxon>
        <taxon>Dikarya</taxon>
        <taxon>Ascomycota</taxon>
        <taxon>Pezizomycotina</taxon>
        <taxon>Leotiomycetes</taxon>
        <taxon>Helotiales</taxon>
        <taxon>Sclerotiniaceae</taxon>
        <taxon>Sclerotinia</taxon>
    </lineage>
</organism>
<name>A7EZH1_SCLS1</name>
<accession>A7EZH1</accession>
<gene>
    <name evidence="1" type="ORF">SS1G_10738</name>
</gene>
<protein>
    <submittedName>
        <fullName evidence="1">Uncharacterized protein</fullName>
    </submittedName>
</protein>
<dbReference type="GeneID" id="5484393"/>
<dbReference type="EMBL" id="CH476636">
    <property type="protein sequence ID" value="EDN94863.1"/>
    <property type="molecule type" value="Genomic_DNA"/>
</dbReference>
<dbReference type="AlphaFoldDB" id="A7EZH1"/>
<dbReference type="Proteomes" id="UP000001312">
    <property type="component" value="Unassembled WGS sequence"/>
</dbReference>
<dbReference type="InParanoid" id="A7EZH1"/>
<sequence length="41" mass="4847">MENEKNMPVWVKRLLEQDKVITVWTATDKGLIELLNRESFA</sequence>
<dbReference type="KEGG" id="ssl:SS1G_10738"/>
<keyword evidence="2" id="KW-1185">Reference proteome</keyword>
<evidence type="ECO:0000313" key="1">
    <source>
        <dbReference type="EMBL" id="EDN94863.1"/>
    </source>
</evidence>
<evidence type="ECO:0000313" key="2">
    <source>
        <dbReference type="Proteomes" id="UP000001312"/>
    </source>
</evidence>
<proteinExistence type="predicted"/>